<dbReference type="InterPro" id="IPR022742">
    <property type="entry name" value="Hydrolase_4"/>
</dbReference>
<keyword evidence="1" id="KW-0812">Transmembrane</keyword>
<dbReference type="OrthoDB" id="9777090at2"/>
<dbReference type="STRING" id="1576369.SAMN05421753_10958"/>
<dbReference type="AlphaFoldDB" id="A0A1I3IC55"/>
<keyword evidence="1" id="KW-0472">Membrane</keyword>
<evidence type="ECO:0000259" key="2">
    <source>
        <dbReference type="Pfam" id="PF12146"/>
    </source>
</evidence>
<organism evidence="3 4">
    <name type="scientific">Planctomicrobium piriforme</name>
    <dbReference type="NCBI Taxonomy" id="1576369"/>
    <lineage>
        <taxon>Bacteria</taxon>
        <taxon>Pseudomonadati</taxon>
        <taxon>Planctomycetota</taxon>
        <taxon>Planctomycetia</taxon>
        <taxon>Planctomycetales</taxon>
        <taxon>Planctomycetaceae</taxon>
        <taxon>Planctomicrobium</taxon>
    </lineage>
</organism>
<name>A0A1I3IC55_9PLAN</name>
<proteinExistence type="predicted"/>
<gene>
    <name evidence="3" type="ORF">SAMN05421753_10958</name>
</gene>
<feature type="domain" description="Serine aminopeptidase S33" evidence="2">
    <location>
        <begin position="110"/>
        <end position="214"/>
    </location>
</feature>
<keyword evidence="4" id="KW-1185">Reference proteome</keyword>
<evidence type="ECO:0000256" key="1">
    <source>
        <dbReference type="SAM" id="Phobius"/>
    </source>
</evidence>
<dbReference type="Gene3D" id="3.40.50.1820">
    <property type="entry name" value="alpha/beta hydrolase"/>
    <property type="match status" value="1"/>
</dbReference>
<dbReference type="RefSeq" id="WP_092050732.1">
    <property type="nucleotide sequence ID" value="NZ_FOQD01000009.1"/>
</dbReference>
<dbReference type="InterPro" id="IPR029058">
    <property type="entry name" value="AB_hydrolase_fold"/>
</dbReference>
<keyword evidence="3" id="KW-0645">Protease</keyword>
<dbReference type="SUPFAM" id="SSF53474">
    <property type="entry name" value="alpha/beta-Hydrolases"/>
    <property type="match status" value="1"/>
</dbReference>
<evidence type="ECO:0000313" key="4">
    <source>
        <dbReference type="Proteomes" id="UP000199518"/>
    </source>
</evidence>
<reference evidence="4" key="1">
    <citation type="submission" date="2016-10" db="EMBL/GenBank/DDBJ databases">
        <authorList>
            <person name="Varghese N."/>
            <person name="Submissions S."/>
        </authorList>
    </citation>
    <scope>NUCLEOTIDE SEQUENCE [LARGE SCALE GENOMIC DNA]</scope>
    <source>
        <strain evidence="4">DSM 26348</strain>
    </source>
</reference>
<sequence>MSNDLPAPPASKKLRWKIVGVVVLFVFIAGGYWLTGKIESALLFPAPQLSVDSDSGTKFELRDQLHLLTLPGGASVPIPNSVGRGLMAWSGFYDPTYQLLEPFESRETSPLLIYCHGNGELIGQWMDAFDEFRNRGFWVLLCEYPGYGSAEGKPSEKSIQQTLMYAYDIAIQQPGIDPQCVIGWGRSLGGGAICTLAEERPLAAVILESTFSSVGEVAYEQFGVPSFFIRNQFNNLATVKSLKVPLLILHGEQDQAISVANARRLHAAAPGSELEILSCDHNDCPDASQRILQFLTSRGVVKKEESATDER</sequence>
<keyword evidence="1" id="KW-1133">Transmembrane helix</keyword>
<dbReference type="PANTHER" id="PTHR12277:SF79">
    <property type="entry name" value="XAA-PRO DIPEPTIDYL-PEPTIDASE-RELATED"/>
    <property type="match status" value="1"/>
</dbReference>
<evidence type="ECO:0000313" key="3">
    <source>
        <dbReference type="EMBL" id="SFI45526.1"/>
    </source>
</evidence>
<keyword evidence="3" id="KW-0031">Aminopeptidase</keyword>
<feature type="transmembrane region" description="Helical" evidence="1">
    <location>
        <begin position="14"/>
        <end position="34"/>
    </location>
</feature>
<dbReference type="EMBL" id="FOQD01000009">
    <property type="protein sequence ID" value="SFI45526.1"/>
    <property type="molecule type" value="Genomic_DNA"/>
</dbReference>
<dbReference type="GO" id="GO:0004177">
    <property type="term" value="F:aminopeptidase activity"/>
    <property type="evidence" value="ECO:0007669"/>
    <property type="project" value="UniProtKB-KW"/>
</dbReference>
<dbReference type="Proteomes" id="UP000199518">
    <property type="component" value="Unassembled WGS sequence"/>
</dbReference>
<dbReference type="PANTHER" id="PTHR12277">
    <property type="entry name" value="ALPHA/BETA HYDROLASE DOMAIN-CONTAINING PROTEIN"/>
    <property type="match status" value="1"/>
</dbReference>
<accession>A0A1I3IC55</accession>
<dbReference type="Pfam" id="PF12146">
    <property type="entry name" value="Hydrolase_4"/>
    <property type="match status" value="1"/>
</dbReference>
<protein>
    <submittedName>
        <fullName evidence="3">Serine aminopeptidase, S33</fullName>
    </submittedName>
</protein>
<keyword evidence="3" id="KW-0378">Hydrolase</keyword>